<dbReference type="AlphaFoldDB" id="A0A2S2C266"/>
<accession>A0A2S2C266</accession>
<reference evidence="1 2" key="1">
    <citation type="submission" date="2017-05" db="EMBL/GenBank/DDBJ databases">
        <title>Isolation of Rhodococcus sp. S2-17 biodegrading of BP-3.</title>
        <authorList>
            <person name="Lee Y."/>
            <person name="Kim K.H."/>
            <person name="Chun B.H."/>
            <person name="Jung H.S."/>
            <person name="Jeon C.O."/>
        </authorList>
    </citation>
    <scope>NUCLEOTIDE SEQUENCE [LARGE SCALE GENOMIC DNA]</scope>
    <source>
        <strain evidence="1 2">S2-17</strain>
    </source>
</reference>
<protein>
    <submittedName>
        <fullName evidence="1">Uncharacterized protein</fullName>
    </submittedName>
</protein>
<proteinExistence type="predicted"/>
<dbReference type="EMBL" id="CP021354">
    <property type="protein sequence ID" value="AWK74986.1"/>
    <property type="molecule type" value="Genomic_DNA"/>
</dbReference>
<organism evidence="1 2">
    <name type="scientific">Rhodococcus oxybenzonivorans</name>
    <dbReference type="NCBI Taxonomy" id="1990687"/>
    <lineage>
        <taxon>Bacteria</taxon>
        <taxon>Bacillati</taxon>
        <taxon>Actinomycetota</taxon>
        <taxon>Actinomycetes</taxon>
        <taxon>Mycobacteriales</taxon>
        <taxon>Nocardiaceae</taxon>
        <taxon>Rhodococcus</taxon>
    </lineage>
</organism>
<name>A0A2S2C266_9NOCA</name>
<sequence length="119" mass="12712">MRLSVSEGAVTMATMTAPESPAPSPRVGQVPHALSPRQWAQAMLRPGRAVVCDVESTDFDGAILEIAVTAQPRHGKNPVNRVVQSRCTTQLTLLRRETTRCMTCGTQGETTTPVPSSPA</sequence>
<evidence type="ECO:0000313" key="2">
    <source>
        <dbReference type="Proteomes" id="UP000245711"/>
    </source>
</evidence>
<evidence type="ECO:0000313" key="1">
    <source>
        <dbReference type="EMBL" id="AWK74986.1"/>
    </source>
</evidence>
<gene>
    <name evidence="1" type="ORF">CBI38_28935</name>
</gene>
<dbReference type="OrthoDB" id="9791657at2"/>
<dbReference type="KEGG" id="roz:CBI38_28935"/>
<dbReference type="Proteomes" id="UP000245711">
    <property type="component" value="Chromosome"/>
</dbReference>
<keyword evidence="2" id="KW-1185">Reference proteome</keyword>